<feature type="signal peptide" evidence="1">
    <location>
        <begin position="1"/>
        <end position="21"/>
    </location>
</feature>
<feature type="chain" id="PRO_5005568409" evidence="1">
    <location>
        <begin position="22"/>
        <end position="40"/>
    </location>
</feature>
<evidence type="ECO:0000313" key="3">
    <source>
        <dbReference type="Proteomes" id="UP000037035"/>
    </source>
</evidence>
<evidence type="ECO:0000256" key="1">
    <source>
        <dbReference type="SAM" id="SignalP"/>
    </source>
</evidence>
<sequence>MLLCLACFSFSFFLFFHNHNAGRLVNLYFVDCIHGKLIII</sequence>
<proteinExistence type="predicted"/>
<accession>A0A0L6VJG8</accession>
<dbReference type="EMBL" id="LAVV01005497">
    <property type="protein sequence ID" value="KNZ60834.1"/>
    <property type="molecule type" value="Genomic_DNA"/>
</dbReference>
<dbReference type="AlphaFoldDB" id="A0A0L6VJG8"/>
<dbReference type="VEuPathDB" id="FungiDB:VP01_1494g4"/>
<protein>
    <submittedName>
        <fullName evidence="2">Putative signal peptide protein</fullName>
    </submittedName>
</protein>
<gene>
    <name evidence="2" type="ORF">VP01_1494g4</name>
</gene>
<dbReference type="Proteomes" id="UP000037035">
    <property type="component" value="Unassembled WGS sequence"/>
</dbReference>
<organism evidence="2 3">
    <name type="scientific">Puccinia sorghi</name>
    <dbReference type="NCBI Taxonomy" id="27349"/>
    <lineage>
        <taxon>Eukaryota</taxon>
        <taxon>Fungi</taxon>
        <taxon>Dikarya</taxon>
        <taxon>Basidiomycota</taxon>
        <taxon>Pucciniomycotina</taxon>
        <taxon>Pucciniomycetes</taxon>
        <taxon>Pucciniales</taxon>
        <taxon>Pucciniaceae</taxon>
        <taxon>Puccinia</taxon>
    </lineage>
</organism>
<name>A0A0L6VJG8_9BASI</name>
<comment type="caution">
    <text evidence="2">The sequence shown here is derived from an EMBL/GenBank/DDBJ whole genome shotgun (WGS) entry which is preliminary data.</text>
</comment>
<evidence type="ECO:0000313" key="2">
    <source>
        <dbReference type="EMBL" id="KNZ60834.1"/>
    </source>
</evidence>
<keyword evidence="1" id="KW-0732">Signal</keyword>
<keyword evidence="3" id="KW-1185">Reference proteome</keyword>
<reference evidence="2 3" key="1">
    <citation type="submission" date="2015-08" db="EMBL/GenBank/DDBJ databases">
        <title>Next Generation Sequencing and Analysis of the Genome of Puccinia sorghi L Schw, the Causal Agent of Maize Common Rust.</title>
        <authorList>
            <person name="Rochi L."/>
            <person name="Burguener G."/>
            <person name="Darino M."/>
            <person name="Turjanski A."/>
            <person name="Kreff E."/>
            <person name="Dieguez M.J."/>
            <person name="Sacco F."/>
        </authorList>
    </citation>
    <scope>NUCLEOTIDE SEQUENCE [LARGE SCALE GENOMIC DNA]</scope>
    <source>
        <strain evidence="2 3">RO10H11247</strain>
    </source>
</reference>